<proteinExistence type="predicted"/>
<accession>A0A368KZL7</accession>
<protein>
    <submittedName>
        <fullName evidence="1">Uncharacterized protein</fullName>
    </submittedName>
</protein>
<dbReference type="OrthoDB" id="291968at2"/>
<dbReference type="AlphaFoldDB" id="A0A368KZL7"/>
<name>A0A368KZL7_9BACT</name>
<dbReference type="Proteomes" id="UP000253562">
    <property type="component" value="Unassembled WGS sequence"/>
</dbReference>
<dbReference type="RefSeq" id="WP_114366733.1">
    <property type="nucleotide sequence ID" value="NZ_QPEX01000006.1"/>
</dbReference>
<sequence length="118" mass="14089">MNDIPRIDPLILSDAYHRILELGMENLQRFRLPGRFDYLAIEIDHLHNLPHYMRESNVYVHAYYFCTTRPFYIEGLDSVTAIDTDFLIRQYESSWQQLREGLTPFAVAINMKEYTEKL</sequence>
<reference evidence="1 2" key="1">
    <citation type="submission" date="2018-07" db="EMBL/GenBank/DDBJ databases">
        <title>Comparative genomes isolates from brazilian mangrove.</title>
        <authorList>
            <person name="De Araujo J.E."/>
            <person name="Taketani R.G."/>
            <person name="Silva M.C.P."/>
            <person name="Lourenco M.V."/>
            <person name="Oliveira V.M."/>
            <person name="Andreote F.D."/>
        </authorList>
    </citation>
    <scope>NUCLEOTIDE SEQUENCE [LARGE SCALE GENOMIC DNA]</scope>
    <source>
        <strain evidence="1 2">HEX PRIS-MGV</strain>
    </source>
</reference>
<comment type="caution">
    <text evidence="1">The sequence shown here is derived from an EMBL/GenBank/DDBJ whole genome shotgun (WGS) entry which is preliminary data.</text>
</comment>
<organism evidence="1 2">
    <name type="scientific">Bremerella cremea</name>
    <dbReference type="NCBI Taxonomy" id="1031537"/>
    <lineage>
        <taxon>Bacteria</taxon>
        <taxon>Pseudomonadati</taxon>
        <taxon>Planctomycetota</taxon>
        <taxon>Planctomycetia</taxon>
        <taxon>Pirellulales</taxon>
        <taxon>Pirellulaceae</taxon>
        <taxon>Bremerella</taxon>
    </lineage>
</organism>
<evidence type="ECO:0000313" key="1">
    <source>
        <dbReference type="EMBL" id="RCS55924.1"/>
    </source>
</evidence>
<gene>
    <name evidence="1" type="ORF">DTL42_00605</name>
</gene>
<dbReference type="EMBL" id="QPEX01000006">
    <property type="protein sequence ID" value="RCS55924.1"/>
    <property type="molecule type" value="Genomic_DNA"/>
</dbReference>
<evidence type="ECO:0000313" key="2">
    <source>
        <dbReference type="Proteomes" id="UP000253562"/>
    </source>
</evidence>